<dbReference type="Pfam" id="PF01465">
    <property type="entry name" value="GRIP"/>
    <property type="match status" value="1"/>
</dbReference>
<dbReference type="PROSITE" id="PS50913">
    <property type="entry name" value="GRIP"/>
    <property type="match status" value="1"/>
</dbReference>
<accession>A0A1I7ZI60</accession>
<dbReference type="Proteomes" id="UP000095287">
    <property type="component" value="Unplaced"/>
</dbReference>
<keyword evidence="4 6" id="KW-0175">Coiled coil</keyword>
<sequence>MSKAELVKRIEEQHQQLLSYEKKLKDVVKAYKNLDAEKQALQATIASLSEPGDAASESDPGSGEEGRIESLRKAVATLTSEQSKKEAAFLADKRALHAENEKLKKNLAESAKLQQKLESKTSALRQLETLREKELEDHGAILSEIQQNYGKERTKCEQLERQISELYKKLHDTDVKAPLNDKRMKELQEQLNKKDREIAALKKKAEITPTVQMLKDEIANLKVAHETEIAEIRSRTTNHSDNMRTNQSRVQVLELKLEELTTQIAQQEFDKGQMRTTMDSLRLKLEAAERENAELLTSQKRPEPPVEAEEESVEEKLRRYKSLVHELEASHTVDVTDVPETRPLKLAQEAVDSGMCSLCESTHADFTQLKTTVGDLRSKLQATMRQLEESETKANEVETTLSEKIVAMEGSHASSLKEIETKMRDRVNELESEMQKQRHRTIEVIAEKEKELEATKAILISFRTQQMGSATSAVNVPADPASAAVKMRDRSKSATRSRTASRARSSGSFDAAPIPESPSSITGFGGSFNFGNSAHLSDSFAKNASLTDDSKNVYYEEIISEKDREIFELRMKIRSDESKLRDLEHGVLTKDLQHYEIVEKLKEELRALEGKLELFKSNSEPSIEYLRNIFVQYLQCSGSSSRRNILKAMATVLKLGPAEMRRIESIK</sequence>
<keyword evidence="9" id="KW-1185">Reference proteome</keyword>
<feature type="region of interest" description="Disordered" evidence="7">
    <location>
        <begin position="481"/>
        <end position="518"/>
    </location>
</feature>
<reference evidence="10" key="1">
    <citation type="submission" date="2016-11" db="UniProtKB">
        <authorList>
            <consortium name="WormBaseParasite"/>
        </authorList>
    </citation>
    <scope>IDENTIFICATION</scope>
</reference>
<evidence type="ECO:0000256" key="1">
    <source>
        <dbReference type="ARBA" id="ARBA00004184"/>
    </source>
</evidence>
<dbReference type="InterPro" id="IPR051952">
    <property type="entry name" value="Golgi-autophagy_related"/>
</dbReference>
<comment type="subcellular location">
    <subcellularLocation>
        <location evidence="2">Cytoplasm</location>
    </subcellularLocation>
    <subcellularLocation>
        <location evidence="1">Endomembrane system</location>
        <topology evidence="1">Peripheral membrane protein</topology>
    </subcellularLocation>
</comment>
<keyword evidence="5" id="KW-0472">Membrane</keyword>
<keyword evidence="3" id="KW-0963">Cytoplasm</keyword>
<proteinExistence type="predicted"/>
<dbReference type="PANTHER" id="PTHR23157:SF25">
    <property type="entry name" value="GRIP AND COILED-COIL DOMAIN-CONTAINING PROTEIN 1"/>
    <property type="match status" value="1"/>
</dbReference>
<protein>
    <submittedName>
        <fullName evidence="10">GRIP domain-containing protein</fullName>
    </submittedName>
</protein>
<evidence type="ECO:0000256" key="4">
    <source>
        <dbReference type="ARBA" id="ARBA00023054"/>
    </source>
</evidence>
<evidence type="ECO:0000256" key="6">
    <source>
        <dbReference type="SAM" id="Coils"/>
    </source>
</evidence>
<organism evidence="9 10">
    <name type="scientific">Steinernema glaseri</name>
    <dbReference type="NCBI Taxonomy" id="37863"/>
    <lineage>
        <taxon>Eukaryota</taxon>
        <taxon>Metazoa</taxon>
        <taxon>Ecdysozoa</taxon>
        <taxon>Nematoda</taxon>
        <taxon>Chromadorea</taxon>
        <taxon>Rhabditida</taxon>
        <taxon>Tylenchina</taxon>
        <taxon>Panagrolaimomorpha</taxon>
        <taxon>Strongyloidoidea</taxon>
        <taxon>Steinernematidae</taxon>
        <taxon>Steinernema</taxon>
    </lineage>
</organism>
<name>A0A1I7ZI60_9BILA</name>
<evidence type="ECO:0000256" key="2">
    <source>
        <dbReference type="ARBA" id="ARBA00004496"/>
    </source>
</evidence>
<feature type="coiled-coil region" evidence="6">
    <location>
        <begin position="93"/>
        <end position="204"/>
    </location>
</feature>
<evidence type="ECO:0000313" key="10">
    <source>
        <dbReference type="WBParaSite" id="L893_g26627.t1"/>
    </source>
</evidence>
<evidence type="ECO:0000259" key="8">
    <source>
        <dbReference type="PROSITE" id="PS50913"/>
    </source>
</evidence>
<evidence type="ECO:0000256" key="3">
    <source>
        <dbReference type="ARBA" id="ARBA00022490"/>
    </source>
</evidence>
<evidence type="ECO:0000256" key="5">
    <source>
        <dbReference type="ARBA" id="ARBA00023136"/>
    </source>
</evidence>
<dbReference type="SMART" id="SM00755">
    <property type="entry name" value="Grip"/>
    <property type="match status" value="1"/>
</dbReference>
<dbReference type="GO" id="GO:0005794">
    <property type="term" value="C:Golgi apparatus"/>
    <property type="evidence" value="ECO:0007669"/>
    <property type="project" value="TreeGrafter"/>
</dbReference>
<dbReference type="PANTHER" id="PTHR23157">
    <property type="entry name" value="GRIP AND COILED-COIL DOMAIN-CONTAINING PROTEIN 1"/>
    <property type="match status" value="1"/>
</dbReference>
<dbReference type="AlphaFoldDB" id="A0A1I7ZI60"/>
<dbReference type="WBParaSite" id="L893_g26627.t1">
    <property type="protein sequence ID" value="L893_g26627.t1"/>
    <property type="gene ID" value="L893_g26627"/>
</dbReference>
<feature type="coiled-coil region" evidence="6">
    <location>
        <begin position="373"/>
        <end position="440"/>
    </location>
</feature>
<evidence type="ECO:0000313" key="9">
    <source>
        <dbReference type="Proteomes" id="UP000095287"/>
    </source>
</evidence>
<feature type="region of interest" description="Disordered" evidence="7">
    <location>
        <begin position="45"/>
        <end position="68"/>
    </location>
</feature>
<dbReference type="InterPro" id="IPR000237">
    <property type="entry name" value="GRIP_dom"/>
</dbReference>
<feature type="coiled-coil region" evidence="6">
    <location>
        <begin position="3"/>
        <end position="44"/>
    </location>
</feature>
<feature type="domain" description="GRIP" evidence="8">
    <location>
        <begin position="616"/>
        <end position="666"/>
    </location>
</feature>
<evidence type="ECO:0000256" key="7">
    <source>
        <dbReference type="SAM" id="MobiDB-lite"/>
    </source>
</evidence>
<feature type="coiled-coil region" evidence="6">
    <location>
        <begin position="243"/>
        <end position="330"/>
    </location>
</feature>